<dbReference type="InterPro" id="IPR002656">
    <property type="entry name" value="Acyl_transf_3_dom"/>
</dbReference>
<feature type="transmembrane region" description="Helical" evidence="2">
    <location>
        <begin position="383"/>
        <end position="402"/>
    </location>
</feature>
<gene>
    <name evidence="6" type="primary">LOC106810519</name>
</gene>
<feature type="transmembrane region" description="Helical" evidence="2">
    <location>
        <begin position="271"/>
        <end position="293"/>
    </location>
</feature>
<feature type="signal peptide" evidence="3">
    <location>
        <begin position="1"/>
        <end position="16"/>
    </location>
</feature>
<evidence type="ECO:0000313" key="6">
    <source>
        <dbReference type="RefSeq" id="XP_014669388.1"/>
    </source>
</evidence>
<feature type="region of interest" description="Disordered" evidence="1">
    <location>
        <begin position="27"/>
        <end position="59"/>
    </location>
</feature>
<keyword evidence="2" id="KW-1133">Transmembrane helix</keyword>
<feature type="compositionally biased region" description="Basic and acidic residues" evidence="1">
    <location>
        <begin position="41"/>
        <end position="59"/>
    </location>
</feature>
<evidence type="ECO:0000256" key="1">
    <source>
        <dbReference type="SAM" id="MobiDB-lite"/>
    </source>
</evidence>
<keyword evidence="2" id="KW-0812">Transmembrane</keyword>
<dbReference type="PANTHER" id="PTHR11161">
    <property type="entry name" value="O-ACYLTRANSFERASE"/>
    <property type="match status" value="1"/>
</dbReference>
<keyword evidence="3" id="KW-0732">Signal</keyword>
<reference evidence="6" key="1">
    <citation type="submission" date="2025-08" db="UniProtKB">
        <authorList>
            <consortium name="RefSeq"/>
        </authorList>
    </citation>
    <scope>IDENTIFICATION</scope>
</reference>
<dbReference type="Proteomes" id="UP000695022">
    <property type="component" value="Unplaced"/>
</dbReference>
<dbReference type="InterPro" id="IPR052728">
    <property type="entry name" value="O2_lipid_transport_reg"/>
</dbReference>
<feature type="domain" description="Acyltransferase 3" evidence="4">
    <location>
        <begin position="116"/>
        <end position="452"/>
    </location>
</feature>
<feature type="transmembrane region" description="Helical" evidence="2">
    <location>
        <begin position="313"/>
        <end position="334"/>
    </location>
</feature>
<dbReference type="GeneID" id="106810519"/>
<evidence type="ECO:0000256" key="2">
    <source>
        <dbReference type="SAM" id="Phobius"/>
    </source>
</evidence>
<organism evidence="5 6">
    <name type="scientific">Priapulus caudatus</name>
    <name type="common">Priapulid worm</name>
    <dbReference type="NCBI Taxonomy" id="37621"/>
    <lineage>
        <taxon>Eukaryota</taxon>
        <taxon>Metazoa</taxon>
        <taxon>Ecdysozoa</taxon>
        <taxon>Scalidophora</taxon>
        <taxon>Priapulida</taxon>
        <taxon>Priapulimorpha</taxon>
        <taxon>Priapulimorphida</taxon>
        <taxon>Priapulidae</taxon>
        <taxon>Priapulus</taxon>
    </lineage>
</organism>
<evidence type="ECO:0000259" key="4">
    <source>
        <dbReference type="Pfam" id="PF01757"/>
    </source>
</evidence>
<feature type="transmembrane region" description="Helical" evidence="2">
    <location>
        <begin position="162"/>
        <end position="183"/>
    </location>
</feature>
<sequence length="524" mass="59441">MVVTAILLCVVLLGFALDTINKRHMRLAQKTDGSDSSNNNKDSEKPIEMIESPKAESQAEGRHLSERLFDQIWKAKLWLTASKPGNIIEKILLCFSWKTNASKISNTKQSSNSIKCVHGLRTLSMTWVIMGHSLTSAVYKLDNMSVFLRLTKQWTFYPMLRAIYSVDTFFCISGILVVYGALAKLESTRNTNKPAAKSPKFWLYYYYHRFSRKHTLDSCRKYWWTNILYINTIYPKSIGDTCMGWTWYLSDDTIFHWISPLIILPLYWKPIVGLVWTGILTAGGLAIRFGIAYTKDIAYSDHMTVPAPGSEILYFHPAGRITPYLAGMATGYLLYKCKGKTVKLHWALVISGWLTCFITLGSLIWGLYGNAINEKATTPTGDIVLQTFSNLLWAIAICWIVFAGQHGYGGVVNSFLSWKGWVLPSRLSFGAYLLHPIIFLWVEAATSETGTTTHLSDHEIRWQYLLHILYGLHYNNVRGNTIHEIGNCVYKALSKLNHTLWYLYSSACKLRGYLGVICGTCNCL</sequence>
<dbReference type="RefSeq" id="XP_014669388.1">
    <property type="nucleotide sequence ID" value="XM_014813902.1"/>
</dbReference>
<dbReference type="Pfam" id="PF01757">
    <property type="entry name" value="Acyl_transf_3"/>
    <property type="match status" value="1"/>
</dbReference>
<dbReference type="PANTHER" id="PTHR11161:SF0">
    <property type="entry name" value="O-ACYLTRANSFERASE LIKE PROTEIN"/>
    <property type="match status" value="1"/>
</dbReference>
<feature type="transmembrane region" description="Helical" evidence="2">
    <location>
        <begin position="346"/>
        <end position="368"/>
    </location>
</feature>
<evidence type="ECO:0000313" key="5">
    <source>
        <dbReference type="Proteomes" id="UP000695022"/>
    </source>
</evidence>
<feature type="chain" id="PRO_5047079234" evidence="3">
    <location>
        <begin position="17"/>
        <end position="524"/>
    </location>
</feature>
<protein>
    <submittedName>
        <fullName evidence="6">Nose resistant to fluoxetine protein 6-like</fullName>
    </submittedName>
</protein>
<accession>A0ABM1EB17</accession>
<proteinExistence type="predicted"/>
<keyword evidence="5" id="KW-1185">Reference proteome</keyword>
<keyword evidence="2" id="KW-0472">Membrane</keyword>
<evidence type="ECO:0000256" key="3">
    <source>
        <dbReference type="SAM" id="SignalP"/>
    </source>
</evidence>
<name>A0ABM1EB17_PRICU</name>